<evidence type="ECO:0000313" key="13">
    <source>
        <dbReference type="Proteomes" id="UP000320042"/>
    </source>
</evidence>
<dbReference type="Pfam" id="PF08446">
    <property type="entry name" value="PAS_2"/>
    <property type="match status" value="1"/>
</dbReference>
<evidence type="ECO:0000256" key="10">
    <source>
        <dbReference type="ARBA" id="ARBA00023170"/>
    </source>
</evidence>
<dbReference type="SUPFAM" id="SSF55781">
    <property type="entry name" value="GAF domain-like"/>
    <property type="match status" value="2"/>
</dbReference>
<evidence type="ECO:0000259" key="11">
    <source>
        <dbReference type="PROSITE" id="PS50046"/>
    </source>
</evidence>
<dbReference type="Gene3D" id="3.30.450.40">
    <property type="match status" value="1"/>
</dbReference>
<keyword evidence="9" id="KW-0902">Two-component regulatory system</keyword>
<keyword evidence="2" id="KW-0597">Phosphoprotein</keyword>
<organism evidence="12 13">
    <name type="scientific">Mucilaginibacter pallidiroseus</name>
    <dbReference type="NCBI Taxonomy" id="2599295"/>
    <lineage>
        <taxon>Bacteria</taxon>
        <taxon>Pseudomonadati</taxon>
        <taxon>Bacteroidota</taxon>
        <taxon>Sphingobacteriia</taxon>
        <taxon>Sphingobacteriales</taxon>
        <taxon>Sphingobacteriaceae</taxon>
        <taxon>Mucilaginibacter</taxon>
    </lineage>
</organism>
<accession>A0A563UJK3</accession>
<keyword evidence="10" id="KW-0675">Receptor</keyword>
<dbReference type="Proteomes" id="UP000320042">
    <property type="component" value="Unassembled WGS sequence"/>
</dbReference>
<dbReference type="AlphaFoldDB" id="A0A563UJK3"/>
<evidence type="ECO:0000256" key="5">
    <source>
        <dbReference type="ARBA" id="ARBA00022741"/>
    </source>
</evidence>
<sequence>MVKNKNFDSEFCGSLPLHHINVVQSYGYLLIVNKADLNILQVSENVANLFNTDLPQIIGQSISKFTDTENLQELLRSYNGLSKEKIPATLTINNEKLPALLHLKEAYLILEIENRAAASERSFVNVFGEVRYAIAAIEHATSVEEVSRVAISELRKVTGFDGVMMYRFDNEWNGTVIAEDKVDDELEHYMGHTFPASDVPKQARELYLKNPYRLIPDREYQPVRLYPVINPVTQSFIDLSDCNLRGVAAVHLEYLKNMNVQASMSIRVVYQGQLWGLIACHHLTPHYLSFELCAVCELLSSVISNKITSILYKERFEEETKLQREQTDLIAQVYSKNDLIDGLFPTEGKGLANLFDSTGVVAILNGTTYTNGVVPDKDFIGDMVLWLQSKVVKTVYATDHLPQVYEDAASVAGVASGVLVLPVDFAKGDFVICFRPEVVKEIKWGGNPNQAINFEADGKNYHPRNSFKIWQEQVHHTSNAWTPQEMRVADVLRSFIYEFKTKQALV</sequence>
<dbReference type="RefSeq" id="WP_146380444.1">
    <property type="nucleotide sequence ID" value="NZ_VOEJ01000001.1"/>
</dbReference>
<evidence type="ECO:0000256" key="6">
    <source>
        <dbReference type="ARBA" id="ARBA00022777"/>
    </source>
</evidence>
<keyword evidence="1" id="KW-0600">Photoreceptor protein</keyword>
<dbReference type="InterPro" id="IPR013654">
    <property type="entry name" value="PAS_2"/>
</dbReference>
<dbReference type="Gene3D" id="3.30.450.20">
    <property type="entry name" value="PAS domain"/>
    <property type="match status" value="1"/>
</dbReference>
<dbReference type="PROSITE" id="PS50046">
    <property type="entry name" value="PHYTOCHROME_2"/>
    <property type="match status" value="1"/>
</dbReference>
<dbReference type="InterPro" id="IPR043150">
    <property type="entry name" value="Phytochrome_PHY_sf"/>
</dbReference>
<evidence type="ECO:0000256" key="9">
    <source>
        <dbReference type="ARBA" id="ARBA00023012"/>
    </source>
</evidence>
<dbReference type="GO" id="GO:0005524">
    <property type="term" value="F:ATP binding"/>
    <property type="evidence" value="ECO:0007669"/>
    <property type="project" value="UniProtKB-KW"/>
</dbReference>
<evidence type="ECO:0000256" key="1">
    <source>
        <dbReference type="ARBA" id="ARBA00022543"/>
    </source>
</evidence>
<dbReference type="InterPro" id="IPR013515">
    <property type="entry name" value="Phytochrome_cen-reg"/>
</dbReference>
<dbReference type="InterPro" id="IPR016132">
    <property type="entry name" value="Phyto_chromo_attachment"/>
</dbReference>
<reference evidence="12 13" key="1">
    <citation type="submission" date="2019-07" db="EMBL/GenBank/DDBJ databases">
        <authorList>
            <person name="Kim J."/>
        </authorList>
    </citation>
    <scope>NUCLEOTIDE SEQUENCE [LARGE SCALE GENOMIC DNA]</scope>
    <source>
        <strain evidence="13">dk17</strain>
    </source>
</reference>
<keyword evidence="5" id="KW-0547">Nucleotide-binding</keyword>
<evidence type="ECO:0000313" key="12">
    <source>
        <dbReference type="EMBL" id="TWR31547.1"/>
    </source>
</evidence>
<keyword evidence="7" id="KW-0067">ATP-binding</keyword>
<dbReference type="GO" id="GO:0006355">
    <property type="term" value="P:regulation of DNA-templated transcription"/>
    <property type="evidence" value="ECO:0007669"/>
    <property type="project" value="InterPro"/>
</dbReference>
<evidence type="ECO:0000256" key="4">
    <source>
        <dbReference type="ARBA" id="ARBA00022679"/>
    </source>
</evidence>
<keyword evidence="3" id="KW-0716">Sensory transduction</keyword>
<dbReference type="GO" id="GO:0000160">
    <property type="term" value="P:phosphorelay signal transduction system"/>
    <property type="evidence" value="ECO:0007669"/>
    <property type="project" value="UniProtKB-KW"/>
</dbReference>
<evidence type="ECO:0000256" key="8">
    <source>
        <dbReference type="ARBA" id="ARBA00022991"/>
    </source>
</evidence>
<dbReference type="SUPFAM" id="SSF55785">
    <property type="entry name" value="PYP-like sensor domain (PAS domain)"/>
    <property type="match status" value="1"/>
</dbReference>
<evidence type="ECO:0000256" key="7">
    <source>
        <dbReference type="ARBA" id="ARBA00022840"/>
    </source>
</evidence>
<dbReference type="PRINTS" id="PR01033">
    <property type="entry name" value="PHYTOCHROME"/>
</dbReference>
<evidence type="ECO:0000256" key="2">
    <source>
        <dbReference type="ARBA" id="ARBA00022553"/>
    </source>
</evidence>
<evidence type="ECO:0000256" key="3">
    <source>
        <dbReference type="ARBA" id="ARBA00022606"/>
    </source>
</evidence>
<dbReference type="PANTHER" id="PTHR43065">
    <property type="entry name" value="SENSOR HISTIDINE KINASE"/>
    <property type="match status" value="1"/>
</dbReference>
<name>A0A563UJK3_9SPHI</name>
<dbReference type="InterPro" id="IPR029016">
    <property type="entry name" value="GAF-like_dom_sf"/>
</dbReference>
<proteinExistence type="predicted"/>
<gene>
    <name evidence="12" type="ORF">FPZ43_03480</name>
</gene>
<dbReference type="GO" id="GO:0009584">
    <property type="term" value="P:detection of visible light"/>
    <property type="evidence" value="ECO:0007669"/>
    <property type="project" value="InterPro"/>
</dbReference>
<dbReference type="Pfam" id="PF01590">
    <property type="entry name" value="GAF"/>
    <property type="match status" value="1"/>
</dbReference>
<keyword evidence="8" id="KW-0157">Chromophore</keyword>
<dbReference type="Pfam" id="PF00360">
    <property type="entry name" value="PHY"/>
    <property type="match status" value="1"/>
</dbReference>
<comment type="caution">
    <text evidence="12">The sequence shown here is derived from an EMBL/GenBank/DDBJ whole genome shotgun (WGS) entry which is preliminary data.</text>
</comment>
<dbReference type="SMART" id="SM00065">
    <property type="entry name" value="GAF"/>
    <property type="match status" value="1"/>
</dbReference>
<dbReference type="EMBL" id="VOEJ01000001">
    <property type="protein sequence ID" value="TWR31547.1"/>
    <property type="molecule type" value="Genomic_DNA"/>
</dbReference>
<dbReference type="GO" id="GO:0016301">
    <property type="term" value="F:kinase activity"/>
    <property type="evidence" value="ECO:0007669"/>
    <property type="project" value="UniProtKB-KW"/>
</dbReference>
<dbReference type="InterPro" id="IPR003018">
    <property type="entry name" value="GAF"/>
</dbReference>
<keyword evidence="4" id="KW-0808">Transferase</keyword>
<feature type="domain" description="Phytochrome chromophore attachment site" evidence="11">
    <location>
        <begin position="142"/>
        <end position="301"/>
    </location>
</feature>
<keyword evidence="13" id="KW-1185">Reference proteome</keyword>
<dbReference type="InterPro" id="IPR035965">
    <property type="entry name" value="PAS-like_dom_sf"/>
</dbReference>
<keyword evidence="6" id="KW-0418">Kinase</keyword>
<protein>
    <submittedName>
        <fullName evidence="12">GAF domain-containing protein</fullName>
    </submittedName>
</protein>
<dbReference type="OrthoDB" id="9766459at2"/>
<dbReference type="Gene3D" id="3.30.450.270">
    <property type="match status" value="1"/>
</dbReference>
<dbReference type="InterPro" id="IPR001294">
    <property type="entry name" value="Phytochrome"/>
</dbReference>
<dbReference type="PANTHER" id="PTHR43065:SF10">
    <property type="entry name" value="PEROXIDE STRESS-ACTIVATED HISTIDINE KINASE MAK3"/>
    <property type="match status" value="1"/>
</dbReference>
<dbReference type="GO" id="GO:0009881">
    <property type="term" value="F:photoreceptor activity"/>
    <property type="evidence" value="ECO:0007669"/>
    <property type="project" value="UniProtKB-KW"/>
</dbReference>